<dbReference type="Pfam" id="PF00581">
    <property type="entry name" value="Rhodanese"/>
    <property type="match status" value="1"/>
</dbReference>
<evidence type="ECO:0000313" key="3">
    <source>
        <dbReference type="Proteomes" id="UP001579974"/>
    </source>
</evidence>
<sequence length="93" mass="10604">MMMRLLVIDVRTHDEFSQGHIPGAVHIPIDDLPTRLSEIPKEKSIVSYCNMRHRGNSRGERAAKYLQENGFKAFAIDGGFVEWNHTGLPIERT</sequence>
<evidence type="ECO:0000259" key="1">
    <source>
        <dbReference type="PROSITE" id="PS50206"/>
    </source>
</evidence>
<comment type="caution">
    <text evidence="2">The sequence shown here is derived from an EMBL/GenBank/DDBJ whole genome shotgun (WGS) entry which is preliminary data.</text>
</comment>
<dbReference type="Proteomes" id="UP001579974">
    <property type="component" value="Unassembled WGS sequence"/>
</dbReference>
<keyword evidence="3" id="KW-1185">Reference proteome</keyword>
<protein>
    <submittedName>
        <fullName evidence="2">Rhodanese-like domain-containing protein</fullName>
    </submittedName>
</protein>
<dbReference type="CDD" id="cd00158">
    <property type="entry name" value="RHOD"/>
    <property type="match status" value="1"/>
</dbReference>
<dbReference type="InterPro" id="IPR050229">
    <property type="entry name" value="GlpE_sulfurtransferase"/>
</dbReference>
<dbReference type="PANTHER" id="PTHR43031">
    <property type="entry name" value="FAD-DEPENDENT OXIDOREDUCTASE"/>
    <property type="match status" value="1"/>
</dbReference>
<dbReference type="PROSITE" id="PS00380">
    <property type="entry name" value="RHODANESE_1"/>
    <property type="match status" value="1"/>
</dbReference>
<organism evidence="2 3">
    <name type="scientific">Alicyclobacillus fastidiosus</name>
    <dbReference type="NCBI Taxonomy" id="392011"/>
    <lineage>
        <taxon>Bacteria</taxon>
        <taxon>Bacillati</taxon>
        <taxon>Bacillota</taxon>
        <taxon>Bacilli</taxon>
        <taxon>Bacillales</taxon>
        <taxon>Alicyclobacillaceae</taxon>
        <taxon>Alicyclobacillus</taxon>
    </lineage>
</organism>
<dbReference type="PANTHER" id="PTHR43031:SF1">
    <property type="entry name" value="PYRIDINE NUCLEOTIDE-DISULPHIDE OXIDOREDUCTASE"/>
    <property type="match status" value="1"/>
</dbReference>
<dbReference type="Gene3D" id="3.40.250.10">
    <property type="entry name" value="Rhodanese-like domain"/>
    <property type="match status" value="1"/>
</dbReference>
<dbReference type="SUPFAM" id="SSF52821">
    <property type="entry name" value="Rhodanese/Cell cycle control phosphatase"/>
    <property type="match status" value="1"/>
</dbReference>
<dbReference type="SMART" id="SM00450">
    <property type="entry name" value="RHOD"/>
    <property type="match status" value="1"/>
</dbReference>
<feature type="domain" description="Rhodanese" evidence="1">
    <location>
        <begin position="4"/>
        <end position="92"/>
    </location>
</feature>
<dbReference type="InterPro" id="IPR001307">
    <property type="entry name" value="Thiosulphate_STrfase_CS"/>
</dbReference>
<proteinExistence type="predicted"/>
<dbReference type="EMBL" id="JBDXSU010000035">
    <property type="protein sequence ID" value="MFB5193031.1"/>
    <property type="molecule type" value="Genomic_DNA"/>
</dbReference>
<accession>A0ABV5AL68</accession>
<dbReference type="InterPro" id="IPR001763">
    <property type="entry name" value="Rhodanese-like_dom"/>
</dbReference>
<name>A0ABV5AL68_9BACL</name>
<gene>
    <name evidence="2" type="ORF">KKP3000_002629</name>
</gene>
<dbReference type="PROSITE" id="PS50206">
    <property type="entry name" value="RHODANESE_3"/>
    <property type="match status" value="1"/>
</dbReference>
<dbReference type="RefSeq" id="WP_275474995.1">
    <property type="nucleotide sequence ID" value="NZ_CP162940.1"/>
</dbReference>
<evidence type="ECO:0000313" key="2">
    <source>
        <dbReference type="EMBL" id="MFB5193031.1"/>
    </source>
</evidence>
<reference evidence="2 3" key="1">
    <citation type="journal article" date="2024" name="Int. J. Mol. Sci.">
        <title>Exploration of Alicyclobacillus spp. Genome in Search of Antibiotic Resistance.</title>
        <authorList>
            <person name="Bucka-Kolendo J."/>
            <person name="Kiousi D.E."/>
            <person name="Dekowska A."/>
            <person name="Mikolajczuk-Szczyrba A."/>
            <person name="Karadedos D.M."/>
            <person name="Michael P."/>
            <person name="Galanis A."/>
            <person name="Sokolowska B."/>
        </authorList>
    </citation>
    <scope>NUCLEOTIDE SEQUENCE [LARGE SCALE GENOMIC DNA]</scope>
    <source>
        <strain evidence="2 3">KKP 3000</strain>
    </source>
</reference>
<dbReference type="InterPro" id="IPR036873">
    <property type="entry name" value="Rhodanese-like_dom_sf"/>
</dbReference>